<evidence type="ECO:0000313" key="3">
    <source>
        <dbReference type="EMBL" id="GFN90036.1"/>
    </source>
</evidence>
<dbReference type="Proteomes" id="UP000735302">
    <property type="component" value="Unassembled WGS sequence"/>
</dbReference>
<feature type="transmembrane region" description="Helical" evidence="2">
    <location>
        <begin position="145"/>
        <end position="165"/>
    </location>
</feature>
<keyword evidence="4" id="KW-1185">Reference proteome</keyword>
<feature type="transmembrane region" description="Helical" evidence="2">
    <location>
        <begin position="177"/>
        <end position="197"/>
    </location>
</feature>
<organism evidence="3 4">
    <name type="scientific">Plakobranchus ocellatus</name>
    <dbReference type="NCBI Taxonomy" id="259542"/>
    <lineage>
        <taxon>Eukaryota</taxon>
        <taxon>Metazoa</taxon>
        <taxon>Spiralia</taxon>
        <taxon>Lophotrochozoa</taxon>
        <taxon>Mollusca</taxon>
        <taxon>Gastropoda</taxon>
        <taxon>Heterobranchia</taxon>
        <taxon>Euthyneura</taxon>
        <taxon>Panpulmonata</taxon>
        <taxon>Sacoglossa</taxon>
        <taxon>Placobranchoidea</taxon>
        <taxon>Plakobranchidae</taxon>
        <taxon>Plakobranchus</taxon>
    </lineage>
</organism>
<sequence>MANLRSQEEEAAGPSTYGSQHEGPHTRLTVQQKWRVEEEFAAKEEEKSSMWLPILAKWLITILMAAILTFLLVVSKLSFLTLSMQLARQKPSADINEDNVSEWTGYTGQMLMIFLVLLVPYALQFLRALANVLCVVSAPWPQCSGVAACFAVALLEVTGLSLLALKVVPAYGPRLGVLVMGGSVILSLSWTVLQIIYRRIRSNGSKTCWFGVISLLCLFGECMTNLVYSRIVFTKLLSWSTVYSYERLLSHVRDDSVKQQ</sequence>
<feature type="transmembrane region" description="Helical" evidence="2">
    <location>
        <begin position="103"/>
        <end position="123"/>
    </location>
</feature>
<accession>A0AAV3Z662</accession>
<keyword evidence="2" id="KW-1133">Transmembrane helix</keyword>
<evidence type="ECO:0000313" key="4">
    <source>
        <dbReference type="Proteomes" id="UP000735302"/>
    </source>
</evidence>
<reference evidence="3 4" key="1">
    <citation type="journal article" date="2021" name="Elife">
        <title>Chloroplast acquisition without the gene transfer in kleptoplastic sea slugs, Plakobranchus ocellatus.</title>
        <authorList>
            <person name="Maeda T."/>
            <person name="Takahashi S."/>
            <person name="Yoshida T."/>
            <person name="Shimamura S."/>
            <person name="Takaki Y."/>
            <person name="Nagai Y."/>
            <person name="Toyoda A."/>
            <person name="Suzuki Y."/>
            <person name="Arimoto A."/>
            <person name="Ishii H."/>
            <person name="Satoh N."/>
            <person name="Nishiyama T."/>
            <person name="Hasebe M."/>
            <person name="Maruyama T."/>
            <person name="Minagawa J."/>
            <person name="Obokata J."/>
            <person name="Shigenobu S."/>
        </authorList>
    </citation>
    <scope>NUCLEOTIDE SEQUENCE [LARGE SCALE GENOMIC DNA]</scope>
</reference>
<dbReference type="AlphaFoldDB" id="A0AAV3Z662"/>
<comment type="caution">
    <text evidence="3">The sequence shown here is derived from an EMBL/GenBank/DDBJ whole genome shotgun (WGS) entry which is preliminary data.</text>
</comment>
<protein>
    <submittedName>
        <fullName evidence="3">Chitin synthase</fullName>
    </submittedName>
</protein>
<gene>
    <name evidence="3" type="ORF">PoB_001654200</name>
</gene>
<feature type="transmembrane region" description="Helical" evidence="2">
    <location>
        <begin position="58"/>
        <end position="82"/>
    </location>
</feature>
<evidence type="ECO:0000256" key="1">
    <source>
        <dbReference type="SAM" id="MobiDB-lite"/>
    </source>
</evidence>
<keyword evidence="2" id="KW-0812">Transmembrane</keyword>
<feature type="transmembrane region" description="Helical" evidence="2">
    <location>
        <begin position="209"/>
        <end position="228"/>
    </location>
</feature>
<proteinExistence type="predicted"/>
<dbReference type="EMBL" id="BLXT01001979">
    <property type="protein sequence ID" value="GFN90036.1"/>
    <property type="molecule type" value="Genomic_DNA"/>
</dbReference>
<name>A0AAV3Z662_9GAST</name>
<keyword evidence="2" id="KW-0472">Membrane</keyword>
<feature type="region of interest" description="Disordered" evidence="1">
    <location>
        <begin position="1"/>
        <end position="25"/>
    </location>
</feature>
<evidence type="ECO:0000256" key="2">
    <source>
        <dbReference type="SAM" id="Phobius"/>
    </source>
</evidence>